<comment type="caution">
    <text evidence="1">The sequence shown here is derived from an EMBL/GenBank/DDBJ whole genome shotgun (WGS) entry which is preliminary data.</text>
</comment>
<organism evidence="1">
    <name type="scientific">marine sediment metagenome</name>
    <dbReference type="NCBI Taxonomy" id="412755"/>
    <lineage>
        <taxon>unclassified sequences</taxon>
        <taxon>metagenomes</taxon>
        <taxon>ecological metagenomes</taxon>
    </lineage>
</organism>
<dbReference type="AlphaFoldDB" id="X1Q7B3"/>
<reference evidence="1" key="1">
    <citation type="journal article" date="2014" name="Front. Microbiol.">
        <title>High frequency of phylogenetically diverse reductive dehalogenase-homologous genes in deep subseafloor sedimentary metagenomes.</title>
        <authorList>
            <person name="Kawai M."/>
            <person name="Futagami T."/>
            <person name="Toyoda A."/>
            <person name="Takaki Y."/>
            <person name="Nishi S."/>
            <person name="Hori S."/>
            <person name="Arai W."/>
            <person name="Tsubouchi T."/>
            <person name="Morono Y."/>
            <person name="Uchiyama I."/>
            <person name="Ito T."/>
            <person name="Fujiyama A."/>
            <person name="Inagaki F."/>
            <person name="Takami H."/>
        </authorList>
    </citation>
    <scope>NUCLEOTIDE SEQUENCE</scope>
    <source>
        <strain evidence="1">Expedition CK06-06</strain>
    </source>
</reference>
<protein>
    <submittedName>
        <fullName evidence="1">Uncharacterized protein</fullName>
    </submittedName>
</protein>
<gene>
    <name evidence="1" type="ORF">S06H3_62153</name>
</gene>
<name>X1Q7B3_9ZZZZ</name>
<evidence type="ECO:0000313" key="1">
    <source>
        <dbReference type="EMBL" id="GAI46945.1"/>
    </source>
</evidence>
<dbReference type="EMBL" id="BARV01040904">
    <property type="protein sequence ID" value="GAI46945.1"/>
    <property type="molecule type" value="Genomic_DNA"/>
</dbReference>
<proteinExistence type="predicted"/>
<dbReference type="Gene3D" id="3.40.50.300">
    <property type="entry name" value="P-loop containing nucleotide triphosphate hydrolases"/>
    <property type="match status" value="1"/>
</dbReference>
<feature type="non-terminal residue" evidence="1">
    <location>
        <position position="1"/>
    </location>
</feature>
<accession>X1Q7B3</accession>
<sequence>PYDEKPTKTIAEMVSADKEEASKVKKKSFLLMGNPGGGKTHSLKTIPLEAKALLIDTDNKSNCLAKEIDEGGIDRIDLTYSPLHHTHPHQ</sequence>
<dbReference type="InterPro" id="IPR027417">
    <property type="entry name" value="P-loop_NTPase"/>
</dbReference>